<reference evidence="3 4" key="1">
    <citation type="journal article" date="2010" name="Plant Cell">
        <title>The Chlorella variabilis NC64A genome reveals adaptation to photosymbiosis, coevolution with viruses, and cryptic sex.</title>
        <authorList>
            <person name="Blanc G."/>
            <person name="Duncan G."/>
            <person name="Agarkova I."/>
            <person name="Borodovsky M."/>
            <person name="Gurnon J."/>
            <person name="Kuo A."/>
            <person name="Lindquist E."/>
            <person name="Lucas S."/>
            <person name="Pangilinan J."/>
            <person name="Polle J."/>
            <person name="Salamov A."/>
            <person name="Terry A."/>
            <person name="Yamada T."/>
            <person name="Dunigan D.D."/>
            <person name="Grigoriev I.V."/>
            <person name="Claverie J.M."/>
            <person name="Van Etten J.L."/>
        </authorList>
    </citation>
    <scope>NUCLEOTIDE SEQUENCE [LARGE SCALE GENOMIC DNA]</scope>
    <source>
        <strain evidence="3 4">NC64A</strain>
    </source>
</reference>
<feature type="region of interest" description="Disordered" evidence="1">
    <location>
        <begin position="171"/>
        <end position="206"/>
    </location>
</feature>
<dbReference type="AlphaFoldDB" id="E1ZK69"/>
<feature type="compositionally biased region" description="Basic and acidic residues" evidence="1">
    <location>
        <begin position="467"/>
        <end position="481"/>
    </location>
</feature>
<dbReference type="InParanoid" id="E1ZK69"/>
<protein>
    <recommendedName>
        <fullName evidence="2">Peptidase C1A papain C-terminal domain-containing protein</fullName>
    </recommendedName>
</protein>
<dbReference type="EMBL" id="GL433850">
    <property type="protein sequence ID" value="EFN53751.1"/>
    <property type="molecule type" value="Genomic_DNA"/>
</dbReference>
<feature type="compositionally biased region" description="Basic residues" evidence="1">
    <location>
        <begin position="28"/>
        <end position="39"/>
    </location>
</feature>
<dbReference type="InterPro" id="IPR000668">
    <property type="entry name" value="Peptidase_C1A_C"/>
</dbReference>
<dbReference type="RefSeq" id="XP_005845853.1">
    <property type="nucleotide sequence ID" value="XM_005845791.1"/>
</dbReference>
<feature type="region of interest" description="Disordered" evidence="1">
    <location>
        <begin position="1"/>
        <end position="51"/>
    </location>
</feature>
<accession>E1ZK69</accession>
<evidence type="ECO:0000313" key="3">
    <source>
        <dbReference type="EMBL" id="EFN53751.1"/>
    </source>
</evidence>
<feature type="domain" description="Peptidase C1A papain C-terminal" evidence="2">
    <location>
        <begin position="298"/>
        <end position="401"/>
    </location>
</feature>
<dbReference type="GO" id="GO:0006508">
    <property type="term" value="P:proteolysis"/>
    <property type="evidence" value="ECO:0007669"/>
    <property type="project" value="InterPro"/>
</dbReference>
<name>E1ZK69_CHLVA</name>
<feature type="compositionally biased region" description="Low complexity" evidence="1">
    <location>
        <begin position="504"/>
        <end position="529"/>
    </location>
</feature>
<dbReference type="KEGG" id="cvr:CHLNCDRAFT_136354"/>
<evidence type="ECO:0000259" key="2">
    <source>
        <dbReference type="Pfam" id="PF00112"/>
    </source>
</evidence>
<dbReference type="eggNOG" id="KOG1543">
    <property type="taxonomic scope" value="Eukaryota"/>
</dbReference>
<proteinExistence type="predicted"/>
<dbReference type="Proteomes" id="UP000008141">
    <property type="component" value="Unassembled WGS sequence"/>
</dbReference>
<dbReference type="Gene3D" id="3.90.70.10">
    <property type="entry name" value="Cysteine proteinases"/>
    <property type="match status" value="1"/>
</dbReference>
<feature type="compositionally biased region" description="Low complexity" evidence="1">
    <location>
        <begin position="171"/>
        <end position="197"/>
    </location>
</feature>
<feature type="compositionally biased region" description="Basic and acidic residues" evidence="1">
    <location>
        <begin position="491"/>
        <end position="501"/>
    </location>
</feature>
<organism evidence="4">
    <name type="scientific">Chlorella variabilis</name>
    <name type="common">Green alga</name>
    <dbReference type="NCBI Taxonomy" id="554065"/>
    <lineage>
        <taxon>Eukaryota</taxon>
        <taxon>Viridiplantae</taxon>
        <taxon>Chlorophyta</taxon>
        <taxon>core chlorophytes</taxon>
        <taxon>Trebouxiophyceae</taxon>
        <taxon>Chlorellales</taxon>
        <taxon>Chlorellaceae</taxon>
        <taxon>Chlorella clade</taxon>
        <taxon>Chlorella</taxon>
    </lineage>
</organism>
<evidence type="ECO:0000313" key="4">
    <source>
        <dbReference type="Proteomes" id="UP000008141"/>
    </source>
</evidence>
<dbReference type="Pfam" id="PF00112">
    <property type="entry name" value="Peptidase_C1"/>
    <property type="match status" value="1"/>
</dbReference>
<keyword evidence="4" id="KW-1185">Reference proteome</keyword>
<dbReference type="OrthoDB" id="190265at2759"/>
<feature type="region of interest" description="Disordered" evidence="1">
    <location>
        <begin position="467"/>
        <end position="543"/>
    </location>
</feature>
<sequence>MAEAAMASAGGLQLRSPRAPPPAPHLQQQRRRPQPRCRARSSEQAAGRATPLDVMRSDISFLEHRTGLDLLTPLEAVAKAHVEAHDEVVAVLNPIAGEQMQRHLEEQIAGMQRELAAAHTQIHRSEGRLQDTVQHLTRLEGSVRQAFGGAAEAPPAARSAGGAAASAAATAAASTQTATSTPAPAHTQQAPRRAQQQRQRRGRDDGLASSLTLPEQLKDHWFPAEFSASLAEGKMVPFELFGQASMMPTQLLLAAAALALLAAPLPAAASCRKVRKHVPREEMFFNHQPAPQKSLEELPKEWSWNKVEGRSMLAPSWNQHIPQYCGSCWLHATTSMIQVRQVAAVDRLKIVKGGIGPDTMLARQVVLNCGAFHGYGEGCNGGDVIDVVRYMKSYGLPDESCQVVAVAAAAVVVVVVVVAGGDSGQWRLVVVSVGYAIPTWQDEQDVRSGKKLGTMWGIFSKEDADKIIPEGHRHPHFSKDQPEDDSATASEFKDTPEDRPEGPAAAAERYGGSAAVEGGAAARGKQAQQPSLRVEPFGGRQQA</sequence>
<evidence type="ECO:0000256" key="1">
    <source>
        <dbReference type="SAM" id="MobiDB-lite"/>
    </source>
</evidence>
<dbReference type="InterPro" id="IPR038765">
    <property type="entry name" value="Papain-like_cys_pep_sf"/>
</dbReference>
<dbReference type="SUPFAM" id="SSF54001">
    <property type="entry name" value="Cysteine proteinases"/>
    <property type="match status" value="1"/>
</dbReference>
<dbReference type="GO" id="GO:0008234">
    <property type="term" value="F:cysteine-type peptidase activity"/>
    <property type="evidence" value="ECO:0007669"/>
    <property type="project" value="InterPro"/>
</dbReference>
<dbReference type="STRING" id="554065.E1ZK69"/>
<gene>
    <name evidence="3" type="ORF">CHLNCDRAFT_136354</name>
</gene>
<dbReference type="GeneID" id="17353168"/>